<dbReference type="InterPro" id="IPR019369">
    <property type="entry name" value="Efm5/EEF1AKMT1"/>
</dbReference>
<evidence type="ECO:0000256" key="4">
    <source>
        <dbReference type="ARBA" id="ARBA00022679"/>
    </source>
</evidence>
<sequence length="174" mass="19832">MVNSVSDSDSDIPTLSAYAAEALKDQFWYSDATSEYLSNIAHSIAAKNDSEGLIVFMSSPTAFVKFVDMYPNYQNVYLLEFDQRFNLYKEKYYKYDYNKQSELPGFLTQNKAATIILDPPFLNEDCLTKFMASVSLLSDDNTKVLLCSGAVMKPLAQTFNLKQTNFFPEHKKSR</sequence>
<accession>A0A2T9Y2L7</accession>
<dbReference type="PANTHER" id="PTHR13200">
    <property type="entry name" value="EEF1A LYSINE METHYLTRANSFERASE 1"/>
    <property type="match status" value="1"/>
</dbReference>
<gene>
    <name evidence="5" type="ORF">BB560_006656</name>
</gene>
<dbReference type="GO" id="GO:0032259">
    <property type="term" value="P:methylation"/>
    <property type="evidence" value="ECO:0007669"/>
    <property type="project" value="UniProtKB-KW"/>
</dbReference>
<keyword evidence="3" id="KW-0489">Methyltransferase</keyword>
<evidence type="ECO:0000256" key="3">
    <source>
        <dbReference type="ARBA" id="ARBA00022603"/>
    </source>
</evidence>
<comment type="caution">
    <text evidence="5">The sequence shown here is derived from an EMBL/GenBank/DDBJ whole genome shotgun (WGS) entry which is preliminary data.</text>
</comment>
<proteinExistence type="predicted"/>
<organism evidence="5 6">
    <name type="scientific">Smittium megazygosporum</name>
    <dbReference type="NCBI Taxonomy" id="133381"/>
    <lineage>
        <taxon>Eukaryota</taxon>
        <taxon>Fungi</taxon>
        <taxon>Fungi incertae sedis</taxon>
        <taxon>Zoopagomycota</taxon>
        <taxon>Kickxellomycotina</taxon>
        <taxon>Harpellomycetes</taxon>
        <taxon>Harpellales</taxon>
        <taxon>Legeriomycetaceae</taxon>
        <taxon>Smittium</taxon>
    </lineage>
</organism>
<evidence type="ECO:0000256" key="1">
    <source>
        <dbReference type="ARBA" id="ARBA00004496"/>
    </source>
</evidence>
<keyword evidence="2" id="KW-0963">Cytoplasm</keyword>
<dbReference type="Proteomes" id="UP000245609">
    <property type="component" value="Unassembled WGS sequence"/>
</dbReference>
<keyword evidence="6" id="KW-1185">Reference proteome</keyword>
<protein>
    <submittedName>
        <fullName evidence="5">Uncharacterized protein</fullName>
    </submittedName>
</protein>
<dbReference type="Pfam" id="PF10237">
    <property type="entry name" value="N6-adenineMlase"/>
    <property type="match status" value="1"/>
</dbReference>
<reference evidence="5 6" key="1">
    <citation type="journal article" date="2018" name="MBio">
        <title>Comparative Genomics Reveals the Core Gene Toolbox for the Fungus-Insect Symbiosis.</title>
        <authorList>
            <person name="Wang Y."/>
            <person name="Stata M."/>
            <person name="Wang W."/>
            <person name="Stajich J.E."/>
            <person name="White M.M."/>
            <person name="Moncalvo J.M."/>
        </authorList>
    </citation>
    <scope>NUCLEOTIDE SEQUENCE [LARGE SCALE GENOMIC DNA]</scope>
    <source>
        <strain evidence="5 6">SC-DP-2</strain>
    </source>
</reference>
<dbReference type="PANTHER" id="PTHR13200:SF0">
    <property type="entry name" value="EEF1A LYSINE METHYLTRANSFERASE 1"/>
    <property type="match status" value="1"/>
</dbReference>
<dbReference type="STRING" id="133381.A0A2T9Y2L7"/>
<dbReference type="OrthoDB" id="206354at2759"/>
<dbReference type="AlphaFoldDB" id="A0A2T9Y2L7"/>
<evidence type="ECO:0000313" key="6">
    <source>
        <dbReference type="Proteomes" id="UP000245609"/>
    </source>
</evidence>
<evidence type="ECO:0000256" key="2">
    <source>
        <dbReference type="ARBA" id="ARBA00022490"/>
    </source>
</evidence>
<evidence type="ECO:0000313" key="5">
    <source>
        <dbReference type="EMBL" id="PVU86581.1"/>
    </source>
</evidence>
<keyword evidence="4" id="KW-0808">Transferase</keyword>
<name>A0A2T9Y2L7_9FUNG</name>
<dbReference type="GO" id="GO:0005737">
    <property type="term" value="C:cytoplasm"/>
    <property type="evidence" value="ECO:0007669"/>
    <property type="project" value="UniProtKB-SubCell"/>
</dbReference>
<dbReference type="GO" id="GO:0016279">
    <property type="term" value="F:protein-lysine N-methyltransferase activity"/>
    <property type="evidence" value="ECO:0007669"/>
    <property type="project" value="InterPro"/>
</dbReference>
<dbReference type="EMBL" id="MBFS01003454">
    <property type="protein sequence ID" value="PVU86581.1"/>
    <property type="molecule type" value="Genomic_DNA"/>
</dbReference>
<dbReference type="InterPro" id="IPR041370">
    <property type="entry name" value="Mlase_EEF1AKMT1/ZCCHC4"/>
</dbReference>
<comment type="subcellular location">
    <subcellularLocation>
        <location evidence="1">Cytoplasm</location>
    </subcellularLocation>
</comment>